<gene>
    <name evidence="1" type="ORF">US52_C0022G0001</name>
</gene>
<comment type="caution">
    <text evidence="1">The sequence shown here is derived from an EMBL/GenBank/DDBJ whole genome shotgun (WGS) entry which is preliminary data.</text>
</comment>
<name>A0A0G0GZX5_9BACT</name>
<protein>
    <submittedName>
        <fullName evidence="1">Uncharacterized protein</fullName>
    </submittedName>
</protein>
<accession>A0A0G0GZX5</accession>
<evidence type="ECO:0000313" key="1">
    <source>
        <dbReference type="EMBL" id="KKQ35552.1"/>
    </source>
</evidence>
<organism evidence="1 2">
    <name type="scientific">candidate division WS6 bacterium GW2011_GWA2_37_6</name>
    <dbReference type="NCBI Taxonomy" id="1619087"/>
    <lineage>
        <taxon>Bacteria</taxon>
        <taxon>Candidatus Dojkabacteria</taxon>
    </lineage>
</organism>
<sequence>MQYNVTVLVKQLLLTYDTKSRMTKKLTTTIEEVKDILGTGNVFGSDEWLKFLPQMMSPSDTRLTKVSDIPWPKSILIDPKTLCKENLKEHFLFLGMDTTSSGVKLNLFNWLSICQKGFSNISNGPKFSNPAALRNFYQKDWGAPAPIGANRIHYTVRTCEFRWYFMPKNVLESSIDKPEVHQPSEYAIAEAIEVVTANILYFLINHEYMHMTTQIARTKSVSVSNYGQNICVWSDQDGLTAGTLQPGKYPGAALWREESM</sequence>
<evidence type="ECO:0000313" key="2">
    <source>
        <dbReference type="Proteomes" id="UP000034852"/>
    </source>
</evidence>
<dbReference type="AlphaFoldDB" id="A0A0G0GZX5"/>
<dbReference type="Proteomes" id="UP000034852">
    <property type="component" value="Unassembled WGS sequence"/>
</dbReference>
<proteinExistence type="predicted"/>
<reference evidence="1 2" key="1">
    <citation type="journal article" date="2015" name="Nature">
        <title>rRNA introns, odd ribosomes, and small enigmatic genomes across a large radiation of phyla.</title>
        <authorList>
            <person name="Brown C.T."/>
            <person name="Hug L.A."/>
            <person name="Thomas B.C."/>
            <person name="Sharon I."/>
            <person name="Castelle C.J."/>
            <person name="Singh A."/>
            <person name="Wilkins M.J."/>
            <person name="Williams K.H."/>
            <person name="Banfield J.F."/>
        </authorList>
    </citation>
    <scope>NUCLEOTIDE SEQUENCE [LARGE SCALE GENOMIC DNA]</scope>
</reference>
<dbReference type="EMBL" id="LBTH01000022">
    <property type="protein sequence ID" value="KKQ35552.1"/>
    <property type="molecule type" value="Genomic_DNA"/>
</dbReference>